<comment type="subcellular location">
    <subcellularLocation>
        <location evidence="1">Nucleus</location>
    </subcellularLocation>
</comment>
<organism evidence="6 7">
    <name type="scientific">Phlyctema vagabunda</name>
    <dbReference type="NCBI Taxonomy" id="108571"/>
    <lineage>
        <taxon>Eukaryota</taxon>
        <taxon>Fungi</taxon>
        <taxon>Dikarya</taxon>
        <taxon>Ascomycota</taxon>
        <taxon>Pezizomycotina</taxon>
        <taxon>Leotiomycetes</taxon>
        <taxon>Helotiales</taxon>
        <taxon>Dermateaceae</taxon>
        <taxon>Phlyctema</taxon>
    </lineage>
</organism>
<dbReference type="SMART" id="SM00066">
    <property type="entry name" value="GAL4"/>
    <property type="match status" value="1"/>
</dbReference>
<evidence type="ECO:0000256" key="3">
    <source>
        <dbReference type="ARBA" id="ARBA00023242"/>
    </source>
</evidence>
<dbReference type="SUPFAM" id="SSF57701">
    <property type="entry name" value="Zn2/Cys6 DNA-binding domain"/>
    <property type="match status" value="1"/>
</dbReference>
<keyword evidence="6" id="KW-0378">Hydrolase</keyword>
<reference evidence="6 7" key="1">
    <citation type="submission" date="2024-06" db="EMBL/GenBank/DDBJ databases">
        <title>Complete genome of Phlyctema vagabunda strain 19-DSS-EL-015.</title>
        <authorList>
            <person name="Fiorenzani C."/>
        </authorList>
    </citation>
    <scope>NUCLEOTIDE SEQUENCE [LARGE SCALE GENOMIC DNA]</scope>
    <source>
        <strain evidence="6 7">19-DSS-EL-015</strain>
    </source>
</reference>
<dbReference type="Pfam" id="PF04082">
    <property type="entry name" value="Fungal_trans"/>
    <property type="match status" value="1"/>
</dbReference>
<keyword evidence="3" id="KW-0539">Nucleus</keyword>
<evidence type="ECO:0000256" key="4">
    <source>
        <dbReference type="SAM" id="MobiDB-lite"/>
    </source>
</evidence>
<evidence type="ECO:0000313" key="6">
    <source>
        <dbReference type="EMBL" id="KAL3421608.1"/>
    </source>
</evidence>
<dbReference type="InterPro" id="IPR036864">
    <property type="entry name" value="Zn2-C6_fun-type_DNA-bd_sf"/>
</dbReference>
<dbReference type="InterPro" id="IPR050613">
    <property type="entry name" value="Sec_Metabolite_Reg"/>
</dbReference>
<name>A0ABR4PE56_9HELO</name>
<dbReference type="CDD" id="cd12148">
    <property type="entry name" value="fungal_TF_MHR"/>
    <property type="match status" value="1"/>
</dbReference>
<dbReference type="CDD" id="cd00067">
    <property type="entry name" value="GAL4"/>
    <property type="match status" value="1"/>
</dbReference>
<dbReference type="PROSITE" id="PS50048">
    <property type="entry name" value="ZN2_CY6_FUNGAL_2"/>
    <property type="match status" value="1"/>
</dbReference>
<feature type="region of interest" description="Disordered" evidence="4">
    <location>
        <begin position="103"/>
        <end position="143"/>
    </location>
</feature>
<dbReference type="Pfam" id="PF00172">
    <property type="entry name" value="Zn_clus"/>
    <property type="match status" value="1"/>
</dbReference>
<dbReference type="InterPro" id="IPR007219">
    <property type="entry name" value="XnlR_reg_dom"/>
</dbReference>
<keyword evidence="2" id="KW-0479">Metal-binding</keyword>
<dbReference type="PANTHER" id="PTHR31001:SF90">
    <property type="entry name" value="CENTROMERE DNA-BINDING PROTEIN COMPLEX CBF3 SUBUNIT B"/>
    <property type="match status" value="1"/>
</dbReference>
<proteinExistence type="predicted"/>
<feature type="domain" description="Zn(2)-C6 fungal-type" evidence="5">
    <location>
        <begin position="22"/>
        <end position="51"/>
    </location>
</feature>
<dbReference type="Gene3D" id="4.10.240.10">
    <property type="entry name" value="Zn(2)-C6 fungal-type DNA-binding domain"/>
    <property type="match status" value="1"/>
</dbReference>
<dbReference type="GO" id="GO:0004180">
    <property type="term" value="F:carboxypeptidase activity"/>
    <property type="evidence" value="ECO:0007669"/>
    <property type="project" value="UniProtKB-KW"/>
</dbReference>
<comment type="caution">
    <text evidence="6">The sequence shown here is derived from an EMBL/GenBank/DDBJ whole genome shotgun (WGS) entry which is preliminary data.</text>
</comment>
<evidence type="ECO:0000313" key="7">
    <source>
        <dbReference type="Proteomes" id="UP001629113"/>
    </source>
</evidence>
<evidence type="ECO:0000256" key="1">
    <source>
        <dbReference type="ARBA" id="ARBA00004123"/>
    </source>
</evidence>
<dbReference type="InterPro" id="IPR001138">
    <property type="entry name" value="Zn2Cys6_DnaBD"/>
</dbReference>
<dbReference type="Proteomes" id="UP001629113">
    <property type="component" value="Unassembled WGS sequence"/>
</dbReference>
<dbReference type="PANTHER" id="PTHR31001">
    <property type="entry name" value="UNCHARACTERIZED TRANSCRIPTIONAL REGULATORY PROTEIN"/>
    <property type="match status" value="1"/>
</dbReference>
<keyword evidence="7" id="KW-1185">Reference proteome</keyword>
<protein>
    <submittedName>
        <fullName evidence="6">Serine carboxypeptidase</fullName>
    </submittedName>
</protein>
<sequence length="727" mass="82537">MSHSSSCNDGSMPRLSQRQPLSCRECTRRKVKCDKKIPCLRCCKLGIECSREVVRVRKQASKHTNQIDVQFLEDLKLQLGTIGLSAISPVIATLETRIALLESSDASEQTDPDEQDAQSSTSDRSERIHSFPPTFQSTAEARSDKDESMVKLLEQLVWGRRYGSCYPHHTCSCCIRRSRSELISVNCNPVGVDVGIPPESLLKDWSILPSVTDATKIIHFHSRHVAWHHNALHNPTFRQQCEYFWSSGRCPHPLWMALYLSVLSCSIWSVQNSKKFRAALGIEFTERTSSNLYRAMIDVLYAGSFLENISLYSVQAIVISTEVAHNLGMSDLNATLAGAGLRIAQCLGLHKISDSPSLCVDPLEKWHEEVERETGKRVWCQIVTQEHFAIPFTDHHSINPSHISTILPTNCDDHDMKERKDSIPTISSYMRVLGRMATLIPPLLDHEGSLNGSMPRHEQYQYVIKMDHRMRELVSSIPAFLFGNYSVDEVEWLPFLDIARHSLAITAAAKIIMVHRPFLLESFQNQKYAYTRRTCVSAAMTILREHQHITESDQISIWTHTAFCVTGAMVLGLELLYSQEEEQDQDGAITERMSRYRSLLIAAQKRLDDRQGDIMAQRGARLIDTILEEVHKIQSHARSCNRTHVLKSQEPNSQQLPRFDIIYIVARYLALDPLFSTSSEAKPNLMHGQTAQFTTIGDFDPLQPLHRYNDINSNNWINEGFSYDSLG</sequence>
<accession>A0ABR4PE56</accession>
<keyword evidence="6" id="KW-0645">Protease</keyword>
<evidence type="ECO:0000256" key="2">
    <source>
        <dbReference type="ARBA" id="ARBA00022723"/>
    </source>
</evidence>
<keyword evidence="6" id="KW-0121">Carboxypeptidase</keyword>
<dbReference type="PROSITE" id="PS00463">
    <property type="entry name" value="ZN2_CY6_FUNGAL_1"/>
    <property type="match status" value="1"/>
</dbReference>
<evidence type="ECO:0000259" key="5">
    <source>
        <dbReference type="PROSITE" id="PS50048"/>
    </source>
</evidence>
<dbReference type="EMBL" id="JBFCZG010000005">
    <property type="protein sequence ID" value="KAL3421608.1"/>
    <property type="molecule type" value="Genomic_DNA"/>
</dbReference>
<gene>
    <name evidence="6" type="ORF">PVAG01_05764</name>
</gene>